<keyword evidence="1" id="KW-0812">Transmembrane</keyword>
<dbReference type="EMBL" id="WNLA01000013">
    <property type="protein sequence ID" value="MTW04080.1"/>
    <property type="molecule type" value="Genomic_DNA"/>
</dbReference>
<evidence type="ECO:0000313" key="2">
    <source>
        <dbReference type="EMBL" id="MTW04080.1"/>
    </source>
</evidence>
<organism evidence="2 3">
    <name type="scientific">Pseudoduganella ginsengisoli</name>
    <dbReference type="NCBI Taxonomy" id="1462440"/>
    <lineage>
        <taxon>Bacteria</taxon>
        <taxon>Pseudomonadati</taxon>
        <taxon>Pseudomonadota</taxon>
        <taxon>Betaproteobacteria</taxon>
        <taxon>Burkholderiales</taxon>
        <taxon>Oxalobacteraceae</taxon>
        <taxon>Telluria group</taxon>
        <taxon>Pseudoduganella</taxon>
    </lineage>
</organism>
<accession>A0A6L6Q337</accession>
<keyword evidence="1" id="KW-1133">Transmembrane helix</keyword>
<protein>
    <submittedName>
        <fullName evidence="2">Uncharacterized protein</fullName>
    </submittedName>
</protein>
<dbReference type="OrthoDB" id="8707964at2"/>
<keyword evidence="3" id="KW-1185">Reference proteome</keyword>
<reference evidence="2 3" key="1">
    <citation type="submission" date="2019-11" db="EMBL/GenBank/DDBJ databases">
        <title>Type strains purchased from KCTC, JCM and DSMZ.</title>
        <authorList>
            <person name="Lu H."/>
        </authorList>
    </citation>
    <scope>NUCLEOTIDE SEQUENCE [LARGE SCALE GENOMIC DNA]</scope>
    <source>
        <strain evidence="2 3">KCTC 42409</strain>
    </source>
</reference>
<name>A0A6L6Q337_9BURK</name>
<dbReference type="Proteomes" id="UP000484015">
    <property type="component" value="Unassembled WGS sequence"/>
</dbReference>
<sequence>MSSDTEKQVMEIYRESAPDEAGLVGRRYINHVAWSLLLVTLTFSAWLMLALANAENQRNALANRKCADRVFPTEIDHACMKTVKTRDHWWEHVGYALTHLTPQ</sequence>
<gene>
    <name evidence="2" type="ORF">GM668_18525</name>
</gene>
<keyword evidence="1" id="KW-0472">Membrane</keyword>
<proteinExistence type="predicted"/>
<dbReference type="AlphaFoldDB" id="A0A6L6Q337"/>
<feature type="transmembrane region" description="Helical" evidence="1">
    <location>
        <begin position="32"/>
        <end position="54"/>
    </location>
</feature>
<evidence type="ECO:0000313" key="3">
    <source>
        <dbReference type="Proteomes" id="UP000484015"/>
    </source>
</evidence>
<evidence type="ECO:0000256" key="1">
    <source>
        <dbReference type="SAM" id="Phobius"/>
    </source>
</evidence>
<dbReference type="RefSeq" id="WP_155440437.1">
    <property type="nucleotide sequence ID" value="NZ_WNLA01000013.1"/>
</dbReference>
<comment type="caution">
    <text evidence="2">The sequence shown here is derived from an EMBL/GenBank/DDBJ whole genome shotgun (WGS) entry which is preliminary data.</text>
</comment>